<feature type="compositionally biased region" description="Acidic residues" evidence="1">
    <location>
        <begin position="67"/>
        <end position="84"/>
    </location>
</feature>
<feature type="region of interest" description="Disordered" evidence="1">
    <location>
        <begin position="209"/>
        <end position="231"/>
    </location>
</feature>
<dbReference type="Proteomes" id="UP001443914">
    <property type="component" value="Unassembled WGS sequence"/>
</dbReference>
<protein>
    <submittedName>
        <fullName evidence="2">Uncharacterized protein</fullName>
    </submittedName>
</protein>
<proteinExistence type="predicted"/>
<reference evidence="2" key="1">
    <citation type="submission" date="2024-03" db="EMBL/GenBank/DDBJ databases">
        <title>WGS assembly of Saponaria officinalis var. Norfolk2.</title>
        <authorList>
            <person name="Jenkins J."/>
            <person name="Shu S."/>
            <person name="Grimwood J."/>
            <person name="Barry K."/>
            <person name="Goodstein D."/>
            <person name="Schmutz J."/>
            <person name="Leebens-Mack J."/>
            <person name="Osbourn A."/>
        </authorList>
    </citation>
    <scope>NUCLEOTIDE SEQUENCE [LARGE SCALE GENOMIC DNA]</scope>
    <source>
        <strain evidence="2">JIC</strain>
    </source>
</reference>
<comment type="caution">
    <text evidence="2">The sequence shown here is derived from an EMBL/GenBank/DDBJ whole genome shotgun (WGS) entry which is preliminary data.</text>
</comment>
<dbReference type="AlphaFoldDB" id="A0AAW1M038"/>
<dbReference type="PANTHER" id="PTHR35286:SF1">
    <property type="entry name" value="EXPRESSED PROTEIN"/>
    <property type="match status" value="1"/>
</dbReference>
<keyword evidence="3" id="KW-1185">Reference proteome</keyword>
<name>A0AAW1M038_SAPOF</name>
<sequence>MSTFNTTATTPNFDNLLLQSLLNRLQIHQPPPPTTAAAVDNHHPLLSSSFEDFLADHLSLSLSSDENNSDIDNDTDDDDNEDEGGEKKKTRLSKEESRLEKEIIKIIHTGNTQTLNPNSGQAVAIGDHYVCVGFHEEDGSGYRVWEWHGHIMLFDDDLGYTPEYVYGNYFERVKKREKEEKKVVENCNLGLRELIDGDDNDGVRGLGKTRVLHRGRNAGSSSNVPEGTKEK</sequence>
<evidence type="ECO:0000313" key="2">
    <source>
        <dbReference type="EMBL" id="KAK9741924.1"/>
    </source>
</evidence>
<evidence type="ECO:0000313" key="3">
    <source>
        <dbReference type="Proteomes" id="UP001443914"/>
    </source>
</evidence>
<gene>
    <name evidence="2" type="ORF">RND81_03G137900</name>
</gene>
<feature type="region of interest" description="Disordered" evidence="1">
    <location>
        <begin position="64"/>
        <end position="94"/>
    </location>
</feature>
<evidence type="ECO:0000256" key="1">
    <source>
        <dbReference type="SAM" id="MobiDB-lite"/>
    </source>
</evidence>
<dbReference type="EMBL" id="JBDFQZ010000003">
    <property type="protein sequence ID" value="KAK9741924.1"/>
    <property type="molecule type" value="Genomic_DNA"/>
</dbReference>
<accession>A0AAW1M038</accession>
<organism evidence="2 3">
    <name type="scientific">Saponaria officinalis</name>
    <name type="common">Common soapwort</name>
    <name type="synonym">Lychnis saponaria</name>
    <dbReference type="NCBI Taxonomy" id="3572"/>
    <lineage>
        <taxon>Eukaryota</taxon>
        <taxon>Viridiplantae</taxon>
        <taxon>Streptophyta</taxon>
        <taxon>Embryophyta</taxon>
        <taxon>Tracheophyta</taxon>
        <taxon>Spermatophyta</taxon>
        <taxon>Magnoliopsida</taxon>
        <taxon>eudicotyledons</taxon>
        <taxon>Gunneridae</taxon>
        <taxon>Pentapetalae</taxon>
        <taxon>Caryophyllales</taxon>
        <taxon>Caryophyllaceae</taxon>
        <taxon>Caryophylleae</taxon>
        <taxon>Saponaria</taxon>
    </lineage>
</organism>
<dbReference type="PANTHER" id="PTHR35286">
    <property type="entry name" value="EXPRESSED PROTEIN"/>
    <property type="match status" value="1"/>
</dbReference>